<organism evidence="1 2">
    <name type="scientific">Escherichia coli</name>
    <dbReference type="NCBI Taxonomy" id="562"/>
    <lineage>
        <taxon>Bacteria</taxon>
        <taxon>Pseudomonadati</taxon>
        <taxon>Pseudomonadota</taxon>
        <taxon>Gammaproteobacteria</taxon>
        <taxon>Enterobacterales</taxon>
        <taxon>Enterobacteriaceae</taxon>
        <taxon>Escherichia</taxon>
    </lineage>
</organism>
<proteinExistence type="predicted"/>
<dbReference type="EMBL" id="CAUZHL010000002">
    <property type="protein sequence ID" value="CAK1208754.1"/>
    <property type="molecule type" value="Genomic_DNA"/>
</dbReference>
<accession>A0AAD2GHX4</accession>
<comment type="caution">
    <text evidence="1">The sequence shown here is derived from an EMBL/GenBank/DDBJ whole genome shotgun (WGS) entry which is preliminary data.</text>
</comment>
<dbReference type="Pfam" id="PF05069">
    <property type="entry name" value="Phage_tail_S"/>
    <property type="match status" value="2"/>
</dbReference>
<dbReference type="Proteomes" id="UP001190091">
    <property type="component" value="Unassembled WGS sequence"/>
</dbReference>
<dbReference type="NCBIfam" id="TIGR01635">
    <property type="entry name" value="tail_comp_S"/>
    <property type="match status" value="1"/>
</dbReference>
<sequence>MGKLRYRNLVPAEGMSNMFVNIRLATSPQAVKRIAAHVGKELRRVNQSRMRAQKAPDGSVWTRRKRRISRLQERISFIWQNQNRTLKNWHHGSGKYGQTITGWDEDRSGIRTFYRSDILRFLEIRTRRINRDTTKTVPMFAKLRTARYLKVKADASGVTVGYSGVAARIARVHQFGERDRVAAGMYTDYPARELLGITPADERLIQRIIMDNIARAVA</sequence>
<evidence type="ECO:0000313" key="1">
    <source>
        <dbReference type="EMBL" id="CAK1208754.1"/>
    </source>
</evidence>
<protein>
    <submittedName>
        <fullName evidence="1">Phage virion morphogenesis protein</fullName>
    </submittedName>
</protein>
<evidence type="ECO:0000313" key="2">
    <source>
        <dbReference type="Proteomes" id="UP001190091"/>
    </source>
</evidence>
<name>A0AAD2GHX4_ECOLX</name>
<dbReference type="InterPro" id="IPR006522">
    <property type="entry name" value="Phage_virion_morphogenesis"/>
</dbReference>
<dbReference type="AlphaFoldDB" id="A0AAD2GHX4"/>
<gene>
    <name evidence="1" type="ORF">FGAF848_13660</name>
</gene>
<reference evidence="1" key="1">
    <citation type="submission" date="2023-10" db="EMBL/GenBank/DDBJ databases">
        <authorList>
            <person name="Leclercq S."/>
        </authorList>
    </citation>
    <scope>NUCLEOTIDE SEQUENCE</scope>
    <source>
        <strain evidence="1">F848</strain>
    </source>
</reference>